<name>S2JUP7_MUCC1</name>
<dbReference type="Proteomes" id="UP000014254">
    <property type="component" value="Unassembled WGS sequence"/>
</dbReference>
<evidence type="ECO:0000313" key="2">
    <source>
        <dbReference type="Proteomes" id="UP000014254"/>
    </source>
</evidence>
<proteinExistence type="predicted"/>
<dbReference type="EMBL" id="KE123987">
    <property type="protein sequence ID" value="EPB86518.1"/>
    <property type="molecule type" value="Genomic_DNA"/>
</dbReference>
<evidence type="ECO:0000313" key="1">
    <source>
        <dbReference type="EMBL" id="EPB86518.1"/>
    </source>
</evidence>
<reference evidence="2" key="1">
    <citation type="submission" date="2013-05" db="EMBL/GenBank/DDBJ databases">
        <title>The Genome sequence of Mucor circinelloides f. circinelloides 1006PhL.</title>
        <authorList>
            <consortium name="The Broad Institute Genomics Platform"/>
            <person name="Cuomo C."/>
            <person name="Earl A."/>
            <person name="Findley K."/>
            <person name="Lee S.C."/>
            <person name="Walker B."/>
            <person name="Young S."/>
            <person name="Zeng Q."/>
            <person name="Gargeya S."/>
            <person name="Fitzgerald M."/>
            <person name="Haas B."/>
            <person name="Abouelleil A."/>
            <person name="Allen A.W."/>
            <person name="Alvarado L."/>
            <person name="Arachchi H.M."/>
            <person name="Berlin A.M."/>
            <person name="Chapman S.B."/>
            <person name="Gainer-Dewar J."/>
            <person name="Goldberg J."/>
            <person name="Griggs A."/>
            <person name="Gujja S."/>
            <person name="Hansen M."/>
            <person name="Howarth C."/>
            <person name="Imamovic A."/>
            <person name="Ireland A."/>
            <person name="Larimer J."/>
            <person name="McCowan C."/>
            <person name="Murphy C."/>
            <person name="Pearson M."/>
            <person name="Poon T.W."/>
            <person name="Priest M."/>
            <person name="Roberts A."/>
            <person name="Saif S."/>
            <person name="Shea T."/>
            <person name="Sisk P."/>
            <person name="Sykes S."/>
            <person name="Wortman J."/>
            <person name="Nusbaum C."/>
            <person name="Birren B."/>
        </authorList>
    </citation>
    <scope>NUCLEOTIDE SEQUENCE [LARGE SCALE GENOMIC DNA]</scope>
    <source>
        <strain evidence="2">1006PhL</strain>
    </source>
</reference>
<sequence>MNIKRLFVTIGISDGSTENNEFTTRTEFAVKEISVTELINTTESIAVAETTEATRSIADTIQYTAVSTASMQGSTAIMDSYASTKTATTSNSENSTKPIHYGLELIIRQQANNNKTFGPKFSRFKSDMITMVDTYTEQTLLLQRDKYMKN</sequence>
<dbReference type="OrthoDB" id="10296632at2759"/>
<gene>
    <name evidence="1" type="ORF">HMPREF1544_06685</name>
</gene>
<keyword evidence="2" id="KW-1185">Reference proteome</keyword>
<dbReference type="InParanoid" id="S2JUP7"/>
<dbReference type="VEuPathDB" id="FungiDB:HMPREF1544_06685"/>
<dbReference type="AlphaFoldDB" id="S2JUP7"/>
<protein>
    <submittedName>
        <fullName evidence="1">Uncharacterized protein</fullName>
    </submittedName>
</protein>
<organism evidence="1 2">
    <name type="scientific">Mucor circinelloides f. circinelloides (strain 1006PhL)</name>
    <name type="common">Mucormycosis agent</name>
    <name type="synonym">Calyptromyces circinelloides</name>
    <dbReference type="NCBI Taxonomy" id="1220926"/>
    <lineage>
        <taxon>Eukaryota</taxon>
        <taxon>Fungi</taxon>
        <taxon>Fungi incertae sedis</taxon>
        <taxon>Mucoromycota</taxon>
        <taxon>Mucoromycotina</taxon>
        <taxon>Mucoromycetes</taxon>
        <taxon>Mucorales</taxon>
        <taxon>Mucorineae</taxon>
        <taxon>Mucoraceae</taxon>
        <taxon>Mucor</taxon>
    </lineage>
</organism>
<accession>S2JUP7</accession>